<protein>
    <submittedName>
        <fullName evidence="1">5187_t:CDS:1</fullName>
    </submittedName>
</protein>
<comment type="caution">
    <text evidence="1">The sequence shown here is derived from an EMBL/GenBank/DDBJ whole genome shotgun (WGS) entry which is preliminary data.</text>
</comment>
<feature type="non-terminal residue" evidence="1">
    <location>
        <position position="99"/>
    </location>
</feature>
<dbReference type="EMBL" id="CAJVPW010068069">
    <property type="protein sequence ID" value="CAG8789963.1"/>
    <property type="molecule type" value="Genomic_DNA"/>
</dbReference>
<evidence type="ECO:0000313" key="2">
    <source>
        <dbReference type="Proteomes" id="UP000789366"/>
    </source>
</evidence>
<proteinExistence type="predicted"/>
<reference evidence="1" key="1">
    <citation type="submission" date="2021-06" db="EMBL/GenBank/DDBJ databases">
        <authorList>
            <person name="Kallberg Y."/>
            <person name="Tangrot J."/>
            <person name="Rosling A."/>
        </authorList>
    </citation>
    <scope>NUCLEOTIDE SEQUENCE</scope>
    <source>
        <strain evidence="1">28 12/20/2015</strain>
    </source>
</reference>
<organism evidence="1 2">
    <name type="scientific">Cetraspora pellucida</name>
    <dbReference type="NCBI Taxonomy" id="1433469"/>
    <lineage>
        <taxon>Eukaryota</taxon>
        <taxon>Fungi</taxon>
        <taxon>Fungi incertae sedis</taxon>
        <taxon>Mucoromycota</taxon>
        <taxon>Glomeromycotina</taxon>
        <taxon>Glomeromycetes</taxon>
        <taxon>Diversisporales</taxon>
        <taxon>Gigasporaceae</taxon>
        <taxon>Cetraspora</taxon>
    </lineage>
</organism>
<keyword evidence="2" id="KW-1185">Reference proteome</keyword>
<evidence type="ECO:0000313" key="1">
    <source>
        <dbReference type="EMBL" id="CAG8789963.1"/>
    </source>
</evidence>
<gene>
    <name evidence="1" type="ORF">SPELUC_LOCUS17144</name>
</gene>
<accession>A0ACA9RF18</accession>
<dbReference type="Proteomes" id="UP000789366">
    <property type="component" value="Unassembled WGS sequence"/>
</dbReference>
<sequence length="99" mass="11857">TVTYNQNFGPQLRHQICYNDLRPHIFDNTPQRYANLMKQCWEKDPKKRPTAAKICDILAKWQNDEKILIELSESKNILVNTKKLHSYKSKLHYNTSFYQ</sequence>
<feature type="non-terminal residue" evidence="1">
    <location>
        <position position="1"/>
    </location>
</feature>
<name>A0ACA9RF18_9GLOM</name>